<gene>
    <name evidence="1" type="ORF">DCO56_21410</name>
</gene>
<accession>A0A363NPZ7</accession>
<dbReference type="Proteomes" id="UP000250831">
    <property type="component" value="Unassembled WGS sequence"/>
</dbReference>
<dbReference type="OrthoDB" id="708677at2"/>
<evidence type="ECO:0000313" key="1">
    <source>
        <dbReference type="EMBL" id="PUV22807.1"/>
    </source>
</evidence>
<dbReference type="EMBL" id="QCXX01000006">
    <property type="protein sequence ID" value="PUV22807.1"/>
    <property type="molecule type" value="Genomic_DNA"/>
</dbReference>
<evidence type="ECO:0000313" key="2">
    <source>
        <dbReference type="Proteomes" id="UP000250831"/>
    </source>
</evidence>
<reference evidence="1 2" key="1">
    <citation type="submission" date="2018-04" db="EMBL/GenBank/DDBJ databases">
        <title>Sphingobacterium sp. M46 Genome.</title>
        <authorList>
            <person name="Cheng J."/>
            <person name="Li Y."/>
        </authorList>
    </citation>
    <scope>NUCLEOTIDE SEQUENCE [LARGE SCALE GENOMIC DNA]</scope>
    <source>
        <strain evidence="1 2">M46</strain>
    </source>
</reference>
<dbReference type="AlphaFoldDB" id="A0A363NPZ7"/>
<name>A0A363NPZ7_9SPHI</name>
<comment type="caution">
    <text evidence="1">The sequence shown here is derived from an EMBL/GenBank/DDBJ whole genome shotgun (WGS) entry which is preliminary data.</text>
</comment>
<sequence>MIVSTFLTLLSCKTNEQKFRISPIYAEPKKITSDVSENGVSHKFNTFKEITERLNPLIFMISKEENLLKFRLQGNISSSSHYINHIQKIRIEEELTGNTLRLKYIVEIKRIAGKENSNIRGYNYTKDETYKIPAGAKIITIELYENFVNKSSDAKPRLTAQQSFNFFAHM</sequence>
<protein>
    <submittedName>
        <fullName evidence="1">Uncharacterized protein</fullName>
    </submittedName>
</protein>
<keyword evidence="2" id="KW-1185">Reference proteome</keyword>
<organism evidence="1 2">
    <name type="scientific">Sphingobacterium athyrii</name>
    <dbReference type="NCBI Taxonomy" id="2152717"/>
    <lineage>
        <taxon>Bacteria</taxon>
        <taxon>Pseudomonadati</taxon>
        <taxon>Bacteroidota</taxon>
        <taxon>Sphingobacteriia</taxon>
        <taxon>Sphingobacteriales</taxon>
        <taxon>Sphingobacteriaceae</taxon>
        <taxon>Sphingobacterium</taxon>
    </lineage>
</organism>
<proteinExistence type="predicted"/>